<dbReference type="EMBL" id="CACRXK020009090">
    <property type="protein sequence ID" value="CAB4016370.1"/>
    <property type="molecule type" value="Genomic_DNA"/>
</dbReference>
<dbReference type="PROSITE" id="PS50878">
    <property type="entry name" value="RT_POL"/>
    <property type="match status" value="1"/>
</dbReference>
<sequence>MHFTATFGPRPCNPAQLLEELSSFVPLTEPNNSLFDAPSPDELATKLRSICNSAPGQDRLEYCHLRLLDPKCEILRLLDPKCEMHVPAAWKSATTILIHKKEDTSDASNFRPITLMSCLYKLLMAVLSKRMTSFTIQNDLLSNEQKSAHPSEGCYEHDFLLESIVNDARRQPCPPSPLMFEMPLAASHMMPSSPPSPTWVSLSHLHWSFHRSSHPLGKTQPIPIHSGVKQGCPLSAILFNLSMELILHKCNAQAQELPCGSLQHHGQSVSILTYADDLVILARNKASLQSLLNVVSSAADVLHLRFRPDKCTSLSLNKHGPWIQSNALLVQGEPIPDLQRENHYRYLGIPM</sequence>
<dbReference type="Proteomes" id="UP001152795">
    <property type="component" value="Unassembled WGS sequence"/>
</dbReference>
<dbReference type="InterPro" id="IPR000477">
    <property type="entry name" value="RT_dom"/>
</dbReference>
<dbReference type="OrthoDB" id="410104at2759"/>
<dbReference type="SUPFAM" id="SSF56672">
    <property type="entry name" value="DNA/RNA polymerases"/>
    <property type="match status" value="1"/>
</dbReference>
<dbReference type="PANTHER" id="PTHR47027:SF20">
    <property type="entry name" value="REVERSE TRANSCRIPTASE-LIKE PROTEIN WITH RNA-DIRECTED DNA POLYMERASE DOMAIN"/>
    <property type="match status" value="1"/>
</dbReference>
<keyword evidence="2" id="KW-1185">Reference proteome</keyword>
<dbReference type="PANTHER" id="PTHR47027">
    <property type="entry name" value="REVERSE TRANSCRIPTASE DOMAIN-CONTAINING PROTEIN"/>
    <property type="match status" value="1"/>
</dbReference>
<proteinExistence type="predicted"/>
<dbReference type="CDD" id="cd01650">
    <property type="entry name" value="RT_nLTR_like"/>
    <property type="match status" value="1"/>
</dbReference>
<dbReference type="InterPro" id="IPR043128">
    <property type="entry name" value="Rev_trsase/Diguanyl_cyclase"/>
</dbReference>
<accession>A0A6S7IIR9</accession>
<name>A0A6S7IIR9_PARCT</name>
<dbReference type="Pfam" id="PF00078">
    <property type="entry name" value="RVT_1"/>
    <property type="match status" value="1"/>
</dbReference>
<gene>
    <name evidence="1" type="ORF">PACLA_8A029689</name>
</gene>
<evidence type="ECO:0000313" key="2">
    <source>
        <dbReference type="Proteomes" id="UP001152795"/>
    </source>
</evidence>
<reference evidence="1" key="1">
    <citation type="submission" date="2020-04" db="EMBL/GenBank/DDBJ databases">
        <authorList>
            <person name="Alioto T."/>
            <person name="Alioto T."/>
            <person name="Gomez Garrido J."/>
        </authorList>
    </citation>
    <scope>NUCLEOTIDE SEQUENCE</scope>
    <source>
        <strain evidence="1">A484AB</strain>
    </source>
</reference>
<dbReference type="Gene3D" id="3.30.70.270">
    <property type="match status" value="1"/>
</dbReference>
<organism evidence="1 2">
    <name type="scientific">Paramuricea clavata</name>
    <name type="common">Red gorgonian</name>
    <name type="synonym">Violescent sea-whip</name>
    <dbReference type="NCBI Taxonomy" id="317549"/>
    <lineage>
        <taxon>Eukaryota</taxon>
        <taxon>Metazoa</taxon>
        <taxon>Cnidaria</taxon>
        <taxon>Anthozoa</taxon>
        <taxon>Octocorallia</taxon>
        <taxon>Malacalcyonacea</taxon>
        <taxon>Plexauridae</taxon>
        <taxon>Paramuricea</taxon>
    </lineage>
</organism>
<comment type="caution">
    <text evidence="1">The sequence shown here is derived from an EMBL/GenBank/DDBJ whole genome shotgun (WGS) entry which is preliminary data.</text>
</comment>
<protein>
    <submittedName>
        <fullName evidence="1">Uncharacterized protein</fullName>
    </submittedName>
</protein>
<dbReference type="InterPro" id="IPR043502">
    <property type="entry name" value="DNA/RNA_pol_sf"/>
</dbReference>
<evidence type="ECO:0000313" key="1">
    <source>
        <dbReference type="EMBL" id="CAB4016370.1"/>
    </source>
</evidence>
<dbReference type="AlphaFoldDB" id="A0A6S7IIR9"/>